<dbReference type="PANTHER" id="PTHR34322">
    <property type="entry name" value="TRANSPOSASE, Y1_TNP DOMAIN-CONTAINING"/>
    <property type="match status" value="1"/>
</dbReference>
<dbReference type="SMART" id="SM01321">
    <property type="entry name" value="Y1_Tnp"/>
    <property type="match status" value="1"/>
</dbReference>
<dbReference type="PANTHER" id="PTHR34322:SF2">
    <property type="entry name" value="TRANSPOSASE IS200-LIKE DOMAIN-CONTAINING PROTEIN"/>
    <property type="match status" value="1"/>
</dbReference>
<dbReference type="SUPFAM" id="SSF143422">
    <property type="entry name" value="Transposase IS200-like"/>
    <property type="match status" value="1"/>
</dbReference>
<dbReference type="Gene3D" id="3.30.70.1290">
    <property type="entry name" value="Transposase IS200-like"/>
    <property type="match status" value="1"/>
</dbReference>
<sequence length="237" mass="27466">MARLARLVVPHQPHYLIQRGIDQQLIFRDTQDHVAFYDWLRLAARQFKVAIHAYVLMGNQVQMLATPADAQGLARMMQWVGRYYVPYFNQKYTRIGTLWQSRYKAAVIDPEQYLMKCSLAIDCHPVHEGLVASPEQFHWSSYLHHIGSKQDPIITDHPLYWALGNTPFDREATYKELMEQALTLPWDDGLVSAVGKGWVLGSEAFKFRLEQQCNQRVRPARRGRPFKTLVTLADVPK</sequence>
<evidence type="ECO:0000313" key="3">
    <source>
        <dbReference type="Proteomes" id="UP000571084"/>
    </source>
</evidence>
<dbReference type="GO" id="GO:0004803">
    <property type="term" value="F:transposase activity"/>
    <property type="evidence" value="ECO:0007669"/>
    <property type="project" value="InterPro"/>
</dbReference>
<evidence type="ECO:0000259" key="1">
    <source>
        <dbReference type="SMART" id="SM01321"/>
    </source>
</evidence>
<keyword evidence="3" id="KW-1185">Reference proteome</keyword>
<dbReference type="AlphaFoldDB" id="A0A840RSN6"/>
<reference evidence="2 3" key="1">
    <citation type="submission" date="2020-08" db="EMBL/GenBank/DDBJ databases">
        <title>Genomic Encyclopedia of Type Strains, Phase IV (KMG-IV): sequencing the most valuable type-strain genomes for metagenomic binning, comparative biology and taxonomic classification.</title>
        <authorList>
            <person name="Goeker M."/>
        </authorList>
    </citation>
    <scope>NUCLEOTIDE SEQUENCE [LARGE SCALE GENOMIC DNA]</scope>
    <source>
        <strain evidence="2 3">DSM 23240</strain>
    </source>
</reference>
<gene>
    <name evidence="2" type="ORF">HNR39_002007</name>
</gene>
<dbReference type="Proteomes" id="UP000571084">
    <property type="component" value="Unassembled WGS sequence"/>
</dbReference>
<proteinExistence type="predicted"/>
<dbReference type="EMBL" id="JACHHQ010000004">
    <property type="protein sequence ID" value="MBB5200172.1"/>
    <property type="molecule type" value="Genomic_DNA"/>
</dbReference>
<organism evidence="2 3">
    <name type="scientific">Glaciimonas immobilis</name>
    <dbReference type="NCBI Taxonomy" id="728004"/>
    <lineage>
        <taxon>Bacteria</taxon>
        <taxon>Pseudomonadati</taxon>
        <taxon>Pseudomonadota</taxon>
        <taxon>Betaproteobacteria</taxon>
        <taxon>Burkholderiales</taxon>
        <taxon>Oxalobacteraceae</taxon>
        <taxon>Glaciimonas</taxon>
    </lineage>
</organism>
<dbReference type="GO" id="GO:0003677">
    <property type="term" value="F:DNA binding"/>
    <property type="evidence" value="ECO:0007669"/>
    <property type="project" value="InterPro"/>
</dbReference>
<comment type="caution">
    <text evidence="2">The sequence shown here is derived from an EMBL/GenBank/DDBJ whole genome shotgun (WGS) entry which is preliminary data.</text>
</comment>
<dbReference type="RefSeq" id="WP_168051378.1">
    <property type="nucleotide sequence ID" value="NZ_JAAOZT010000001.1"/>
</dbReference>
<dbReference type="InterPro" id="IPR002686">
    <property type="entry name" value="Transposase_17"/>
</dbReference>
<feature type="domain" description="Transposase IS200-like" evidence="1">
    <location>
        <begin position="9"/>
        <end position="124"/>
    </location>
</feature>
<protein>
    <submittedName>
        <fullName evidence="2">Putative transposase</fullName>
    </submittedName>
</protein>
<dbReference type="InterPro" id="IPR036515">
    <property type="entry name" value="Transposase_17_sf"/>
</dbReference>
<evidence type="ECO:0000313" key="2">
    <source>
        <dbReference type="EMBL" id="MBB5200172.1"/>
    </source>
</evidence>
<accession>A0A840RSN6</accession>
<dbReference type="GO" id="GO:0006313">
    <property type="term" value="P:DNA transposition"/>
    <property type="evidence" value="ECO:0007669"/>
    <property type="project" value="InterPro"/>
</dbReference>
<name>A0A840RSN6_9BURK</name>